<evidence type="ECO:0000313" key="5">
    <source>
        <dbReference type="EMBL" id="KAL3079552.1"/>
    </source>
</evidence>
<keyword evidence="2 3" id="KW-0040">ANK repeat</keyword>
<proteinExistence type="predicted"/>
<sequence>MAPINGTITVSIVCPFLCTIMTLLFPDIAADPSTADQSSLIMKQFFDFVYKNKAEELRALLNSLPGDQLSHLLYIQYAPKGTEKRLTPLLIATVGNKPEVAAVLACQQQIRTLALKFQKDKKCPGRNSNDWHSFDYFSQLEKGADPHQMSLRKINGDYKYYGTPLWVAASYGFLEVCRVLLAHGANVDLGLEVGVTPLMIACDAGHIGIVTLLVENGASIEQKNSNGHTALMFASITGRADVVRFLLDKGARTDTKNNSGKAKKGTVPFLANLGWKMAESKCRRYLTMDVTIVKGADREDDDDSFLKFVEGLPSNKKELEIFEKKLLKETPAGLFYVAHFGVLSLMREKWDCAKVRKELKEQCRTFVKYVHILYEYFFRVYIKAPLVVPKFHFDDLVLNEHILVNVINSLSMISSSYFEECNGTECLYALFSKPKLQNVGPWRKGRGMEEGKRSGNWWVEIRALDSQPPGSQAQIRPRPDQ</sequence>
<evidence type="ECO:0000256" key="3">
    <source>
        <dbReference type="PROSITE-ProRule" id="PRU00023"/>
    </source>
</evidence>
<keyword evidence="1" id="KW-0677">Repeat</keyword>
<name>A0ABD2IHD0_9BILA</name>
<evidence type="ECO:0000313" key="6">
    <source>
        <dbReference type="Proteomes" id="UP001620626"/>
    </source>
</evidence>
<dbReference type="SUPFAM" id="SSF48403">
    <property type="entry name" value="Ankyrin repeat"/>
    <property type="match status" value="1"/>
</dbReference>
<evidence type="ECO:0000256" key="4">
    <source>
        <dbReference type="SAM" id="SignalP"/>
    </source>
</evidence>
<gene>
    <name evidence="5" type="ORF">niasHT_037114</name>
</gene>
<evidence type="ECO:0000256" key="2">
    <source>
        <dbReference type="ARBA" id="ARBA00023043"/>
    </source>
</evidence>
<dbReference type="PROSITE" id="PS50297">
    <property type="entry name" value="ANK_REP_REGION"/>
    <property type="match status" value="3"/>
</dbReference>
<dbReference type="Pfam" id="PF12796">
    <property type="entry name" value="Ank_2"/>
    <property type="match status" value="1"/>
</dbReference>
<keyword evidence="6" id="KW-1185">Reference proteome</keyword>
<dbReference type="Gene3D" id="1.25.40.20">
    <property type="entry name" value="Ankyrin repeat-containing domain"/>
    <property type="match status" value="2"/>
</dbReference>
<reference evidence="5 6" key="1">
    <citation type="submission" date="2024-10" db="EMBL/GenBank/DDBJ databases">
        <authorList>
            <person name="Kim D."/>
        </authorList>
    </citation>
    <scope>NUCLEOTIDE SEQUENCE [LARGE SCALE GENOMIC DNA]</scope>
    <source>
        <strain evidence="5">BH-2024</strain>
    </source>
</reference>
<protein>
    <submittedName>
        <fullName evidence="5">Uncharacterized protein</fullName>
    </submittedName>
</protein>
<feature type="chain" id="PRO_5044795808" evidence="4">
    <location>
        <begin position="31"/>
        <end position="481"/>
    </location>
</feature>
<dbReference type="Proteomes" id="UP001620626">
    <property type="component" value="Unassembled WGS sequence"/>
</dbReference>
<dbReference type="SMART" id="SM00248">
    <property type="entry name" value="ANK"/>
    <property type="match status" value="3"/>
</dbReference>
<feature type="signal peptide" evidence="4">
    <location>
        <begin position="1"/>
        <end position="30"/>
    </location>
</feature>
<keyword evidence="4" id="KW-0732">Signal</keyword>
<dbReference type="PANTHER" id="PTHR24198:SF165">
    <property type="entry name" value="ANKYRIN REPEAT-CONTAINING PROTEIN-RELATED"/>
    <property type="match status" value="1"/>
</dbReference>
<feature type="repeat" description="ANK" evidence="3">
    <location>
        <begin position="160"/>
        <end position="192"/>
    </location>
</feature>
<dbReference type="AlphaFoldDB" id="A0ABD2IHD0"/>
<evidence type="ECO:0000256" key="1">
    <source>
        <dbReference type="ARBA" id="ARBA00022737"/>
    </source>
</evidence>
<feature type="repeat" description="ANK" evidence="3">
    <location>
        <begin position="193"/>
        <end position="225"/>
    </location>
</feature>
<dbReference type="InterPro" id="IPR036770">
    <property type="entry name" value="Ankyrin_rpt-contain_sf"/>
</dbReference>
<dbReference type="InterPro" id="IPR002110">
    <property type="entry name" value="Ankyrin_rpt"/>
</dbReference>
<accession>A0ABD2IHD0</accession>
<organism evidence="5 6">
    <name type="scientific">Heterodera trifolii</name>
    <dbReference type="NCBI Taxonomy" id="157864"/>
    <lineage>
        <taxon>Eukaryota</taxon>
        <taxon>Metazoa</taxon>
        <taxon>Ecdysozoa</taxon>
        <taxon>Nematoda</taxon>
        <taxon>Chromadorea</taxon>
        <taxon>Rhabditida</taxon>
        <taxon>Tylenchina</taxon>
        <taxon>Tylenchomorpha</taxon>
        <taxon>Tylenchoidea</taxon>
        <taxon>Heteroderidae</taxon>
        <taxon>Heteroderinae</taxon>
        <taxon>Heterodera</taxon>
    </lineage>
</organism>
<dbReference type="PROSITE" id="PS50088">
    <property type="entry name" value="ANK_REPEAT"/>
    <property type="match status" value="3"/>
</dbReference>
<dbReference type="PANTHER" id="PTHR24198">
    <property type="entry name" value="ANKYRIN REPEAT AND PROTEIN KINASE DOMAIN-CONTAINING PROTEIN"/>
    <property type="match status" value="1"/>
</dbReference>
<feature type="repeat" description="ANK" evidence="3">
    <location>
        <begin position="226"/>
        <end position="258"/>
    </location>
</feature>
<dbReference type="EMBL" id="JBICBT010001180">
    <property type="protein sequence ID" value="KAL3079552.1"/>
    <property type="molecule type" value="Genomic_DNA"/>
</dbReference>
<comment type="caution">
    <text evidence="5">The sequence shown here is derived from an EMBL/GenBank/DDBJ whole genome shotgun (WGS) entry which is preliminary data.</text>
</comment>